<dbReference type="RefSeq" id="WP_342948015.1">
    <property type="nucleotide sequence ID" value="NZ_JAYMRV010000006.1"/>
</dbReference>
<proteinExistence type="predicted"/>
<comment type="caution">
    <text evidence="1">The sequence shown here is derived from an EMBL/GenBank/DDBJ whole genome shotgun (WGS) entry which is preliminary data.</text>
</comment>
<organism evidence="1 2">
    <name type="scientific">Paraburkholderia ferrariae</name>
    <dbReference type="NCBI Taxonomy" id="386056"/>
    <lineage>
        <taxon>Bacteria</taxon>
        <taxon>Pseudomonadati</taxon>
        <taxon>Pseudomonadota</taxon>
        <taxon>Betaproteobacteria</taxon>
        <taxon>Burkholderiales</taxon>
        <taxon>Burkholderiaceae</taxon>
        <taxon>Paraburkholderia</taxon>
    </lineage>
</organism>
<sequence length="132" mass="15177">MKARRLLGGPPWTDRRLVAADMLERGQSIQQVAAALELGPVTARRYAALFRSGGKHSLSQMSDVGRRRKLPAEGMNWLIAAIKHAPVLHGFEIERWTREAVVELVERRFGIRYSRSHINRLIRDHELQGRFR</sequence>
<accession>A0ABU9RTD7</accession>
<dbReference type="EMBL" id="JAYMRV010000006">
    <property type="protein sequence ID" value="MEM5423318.1"/>
    <property type="molecule type" value="Genomic_DNA"/>
</dbReference>
<protein>
    <submittedName>
        <fullName evidence="1">Helix-turn-helix domain-containing protein</fullName>
    </submittedName>
</protein>
<dbReference type="SUPFAM" id="SSF46689">
    <property type="entry name" value="Homeodomain-like"/>
    <property type="match status" value="1"/>
</dbReference>
<gene>
    <name evidence="1" type="ORF">VSR73_19875</name>
</gene>
<dbReference type="Proteomes" id="UP001489897">
    <property type="component" value="Unassembled WGS sequence"/>
</dbReference>
<dbReference type="InterPro" id="IPR009057">
    <property type="entry name" value="Homeodomain-like_sf"/>
</dbReference>
<dbReference type="Pfam" id="PF13565">
    <property type="entry name" value="HTH_32"/>
    <property type="match status" value="1"/>
</dbReference>
<evidence type="ECO:0000313" key="1">
    <source>
        <dbReference type="EMBL" id="MEM5423318.1"/>
    </source>
</evidence>
<keyword evidence="2" id="KW-1185">Reference proteome</keyword>
<reference evidence="1 2" key="1">
    <citation type="submission" date="2024-01" db="EMBL/GenBank/DDBJ databases">
        <title>The diversity of rhizobia nodulating Mimosa spp. in eleven states of Brazil covering several biomes is determined by host plant, location, and edaphic factors.</title>
        <authorList>
            <person name="Rouws L."/>
            <person name="Barauna A."/>
            <person name="Beukes C."/>
            <person name="De Faria S.M."/>
            <person name="Gross E."/>
            <person name="Dos Reis Junior F.B."/>
            <person name="Simon M."/>
            <person name="Maluk M."/>
            <person name="Odee D.W."/>
            <person name="Kenicer G."/>
            <person name="Young J.P.W."/>
            <person name="Reis V.M."/>
            <person name="Zilli J."/>
            <person name="James E.K."/>
        </authorList>
    </citation>
    <scope>NUCLEOTIDE SEQUENCE [LARGE SCALE GENOMIC DNA]</scope>
    <source>
        <strain evidence="1 2">JPY167</strain>
    </source>
</reference>
<name>A0ABU9RTD7_9BURK</name>
<evidence type="ECO:0000313" key="2">
    <source>
        <dbReference type="Proteomes" id="UP001489897"/>
    </source>
</evidence>